<keyword evidence="5" id="KW-0819">tRNA processing</keyword>
<keyword evidence="8" id="KW-0067">ATP-binding</keyword>
<dbReference type="Proteomes" id="UP001597264">
    <property type="component" value="Unassembled WGS sequence"/>
</dbReference>
<organism evidence="12 13">
    <name type="scientific">Microbulbifer celer</name>
    <dbReference type="NCBI Taxonomy" id="435905"/>
    <lineage>
        <taxon>Bacteria</taxon>
        <taxon>Pseudomonadati</taxon>
        <taxon>Pseudomonadota</taxon>
        <taxon>Gammaproteobacteria</taxon>
        <taxon>Cellvibrionales</taxon>
        <taxon>Microbulbiferaceae</taxon>
        <taxon>Microbulbifer</taxon>
    </lineage>
</organism>
<evidence type="ECO:0000256" key="9">
    <source>
        <dbReference type="ARBA" id="ARBA00022842"/>
    </source>
</evidence>
<keyword evidence="7" id="KW-0547">Nucleotide-binding</keyword>
<dbReference type="PANTHER" id="PTHR33540:SF2">
    <property type="entry name" value="TRNA THREONYLCARBAMOYLADENOSINE BIOSYNTHESIS PROTEIN TSAE"/>
    <property type="match status" value="1"/>
</dbReference>
<evidence type="ECO:0000256" key="5">
    <source>
        <dbReference type="ARBA" id="ARBA00022694"/>
    </source>
</evidence>
<evidence type="ECO:0000256" key="8">
    <source>
        <dbReference type="ARBA" id="ARBA00022840"/>
    </source>
</evidence>
<dbReference type="InterPro" id="IPR003442">
    <property type="entry name" value="T6A_TsaE"/>
</dbReference>
<dbReference type="Pfam" id="PF02367">
    <property type="entry name" value="TsaE"/>
    <property type="match status" value="1"/>
</dbReference>
<feature type="region of interest" description="Disordered" evidence="11">
    <location>
        <begin position="164"/>
        <end position="186"/>
    </location>
</feature>
<comment type="subcellular location">
    <subcellularLocation>
        <location evidence="1">Cytoplasm</location>
    </subcellularLocation>
</comment>
<dbReference type="InterPro" id="IPR027417">
    <property type="entry name" value="P-loop_NTPase"/>
</dbReference>
<dbReference type="SUPFAM" id="SSF52540">
    <property type="entry name" value="P-loop containing nucleoside triphosphate hydrolases"/>
    <property type="match status" value="1"/>
</dbReference>
<keyword evidence="6" id="KW-0479">Metal-binding</keyword>
<reference evidence="13" key="1">
    <citation type="journal article" date="2019" name="Int. J. Syst. Evol. Microbiol.">
        <title>The Global Catalogue of Microorganisms (GCM) 10K type strain sequencing project: providing services to taxonomists for standard genome sequencing and annotation.</title>
        <authorList>
            <consortium name="The Broad Institute Genomics Platform"/>
            <consortium name="The Broad Institute Genome Sequencing Center for Infectious Disease"/>
            <person name="Wu L."/>
            <person name="Ma J."/>
        </authorList>
    </citation>
    <scope>NUCLEOTIDE SEQUENCE [LARGE SCALE GENOMIC DNA]</scope>
    <source>
        <strain evidence="13">CCUG 54356</strain>
    </source>
</reference>
<evidence type="ECO:0000256" key="4">
    <source>
        <dbReference type="ARBA" id="ARBA00022490"/>
    </source>
</evidence>
<evidence type="ECO:0000256" key="6">
    <source>
        <dbReference type="ARBA" id="ARBA00022723"/>
    </source>
</evidence>
<dbReference type="EMBL" id="JBHTLR010000005">
    <property type="protein sequence ID" value="MFD1215769.1"/>
    <property type="molecule type" value="Genomic_DNA"/>
</dbReference>
<evidence type="ECO:0000313" key="13">
    <source>
        <dbReference type="Proteomes" id="UP001597264"/>
    </source>
</evidence>
<evidence type="ECO:0000256" key="7">
    <source>
        <dbReference type="ARBA" id="ARBA00022741"/>
    </source>
</evidence>
<evidence type="ECO:0000256" key="1">
    <source>
        <dbReference type="ARBA" id="ARBA00004496"/>
    </source>
</evidence>
<dbReference type="NCBIfam" id="TIGR00150">
    <property type="entry name" value="T6A_YjeE"/>
    <property type="match status" value="1"/>
</dbReference>
<proteinExistence type="inferred from homology"/>
<evidence type="ECO:0000256" key="3">
    <source>
        <dbReference type="ARBA" id="ARBA00019010"/>
    </source>
</evidence>
<evidence type="ECO:0000256" key="11">
    <source>
        <dbReference type="SAM" id="MobiDB-lite"/>
    </source>
</evidence>
<comment type="caution">
    <text evidence="12">The sequence shown here is derived from an EMBL/GenBank/DDBJ whole genome shotgun (WGS) entry which is preliminary data.</text>
</comment>
<accession>A0ABW3U5X5</accession>
<keyword evidence="13" id="KW-1185">Reference proteome</keyword>
<dbReference type="Gene3D" id="3.40.50.300">
    <property type="entry name" value="P-loop containing nucleotide triphosphate hydrolases"/>
    <property type="match status" value="1"/>
</dbReference>
<dbReference type="RefSeq" id="WP_230436508.1">
    <property type="nucleotide sequence ID" value="NZ_CP087715.1"/>
</dbReference>
<keyword evidence="4" id="KW-0963">Cytoplasm</keyword>
<name>A0ABW3U5X5_9GAMM</name>
<dbReference type="PANTHER" id="PTHR33540">
    <property type="entry name" value="TRNA THREONYLCARBAMOYLADENOSINE BIOSYNTHESIS PROTEIN TSAE"/>
    <property type="match status" value="1"/>
</dbReference>
<evidence type="ECO:0000256" key="10">
    <source>
        <dbReference type="ARBA" id="ARBA00032441"/>
    </source>
</evidence>
<protein>
    <recommendedName>
        <fullName evidence="3">tRNA threonylcarbamoyladenosine biosynthesis protein TsaE</fullName>
    </recommendedName>
    <alternativeName>
        <fullName evidence="10">t(6)A37 threonylcarbamoyladenosine biosynthesis protein TsaE</fullName>
    </alternativeName>
</protein>
<gene>
    <name evidence="12" type="primary">tsaE</name>
    <name evidence="12" type="ORF">ACFQ2X_04095</name>
</gene>
<comment type="similarity">
    <text evidence="2">Belongs to the TsaE family.</text>
</comment>
<evidence type="ECO:0000313" key="12">
    <source>
        <dbReference type="EMBL" id="MFD1215769.1"/>
    </source>
</evidence>
<keyword evidence="9" id="KW-0460">Magnesium</keyword>
<sequence>MTDSLREPLEAPWELYLADEAATVAAGEVLGRACSDSGLERGLVIFLGGQLGAGKTTFSRGVLRAFGHRGAVKSPTYTLVEPYEFSDSRVYHFDLYRLGDPEELEYMGVRDYFGPGNMSLVEWSERGVGVLPEPDLKVVLNLHGTGRALTVRAMSDTGNRVLGLMQPSRQGPGSDRGAAADQQDGW</sequence>
<evidence type="ECO:0000256" key="2">
    <source>
        <dbReference type="ARBA" id="ARBA00007599"/>
    </source>
</evidence>